<feature type="compositionally biased region" description="Pro residues" evidence="1">
    <location>
        <begin position="269"/>
        <end position="280"/>
    </location>
</feature>
<keyword evidence="4" id="KW-1185">Reference proteome</keyword>
<feature type="compositionally biased region" description="Low complexity" evidence="1">
    <location>
        <begin position="40"/>
        <end position="49"/>
    </location>
</feature>
<feature type="region of interest" description="Disordered" evidence="1">
    <location>
        <begin position="1"/>
        <end position="102"/>
    </location>
</feature>
<feature type="compositionally biased region" description="Low complexity" evidence="1">
    <location>
        <begin position="87"/>
        <end position="102"/>
    </location>
</feature>
<dbReference type="RefSeq" id="WP_307480989.1">
    <property type="nucleotide sequence ID" value="NZ_JAUTBF010000001.1"/>
</dbReference>
<keyword evidence="2" id="KW-1133">Transmembrane helix</keyword>
<reference evidence="3 4" key="1">
    <citation type="submission" date="2023-07" db="EMBL/GenBank/DDBJ databases">
        <title>Functional and genomic diversity of the sorghum phyllosphere microbiome.</title>
        <authorList>
            <person name="Shade A."/>
        </authorList>
    </citation>
    <scope>NUCLEOTIDE SEQUENCE [LARGE SCALE GENOMIC DNA]</scope>
    <source>
        <strain evidence="3 4">SORGH_AS_1207</strain>
    </source>
</reference>
<evidence type="ECO:0000256" key="2">
    <source>
        <dbReference type="SAM" id="Phobius"/>
    </source>
</evidence>
<dbReference type="EMBL" id="JAUTBF010000001">
    <property type="protein sequence ID" value="MDQ1122496.1"/>
    <property type="molecule type" value="Genomic_DNA"/>
</dbReference>
<comment type="caution">
    <text evidence="3">The sequence shown here is derived from an EMBL/GenBank/DDBJ whole genome shotgun (WGS) entry which is preliminary data.</text>
</comment>
<keyword evidence="2" id="KW-0472">Membrane</keyword>
<name>A0ABU0TS47_MICTR</name>
<feature type="transmembrane region" description="Helical" evidence="2">
    <location>
        <begin position="152"/>
        <end position="171"/>
    </location>
</feature>
<gene>
    <name evidence="3" type="ORF">QE412_001069</name>
</gene>
<accession>A0ABU0TS47</accession>
<proteinExistence type="predicted"/>
<feature type="transmembrane region" description="Helical" evidence="2">
    <location>
        <begin position="183"/>
        <end position="203"/>
    </location>
</feature>
<organism evidence="3 4">
    <name type="scientific">Microbacterium trichothecenolyticum</name>
    <name type="common">Aureobacterium trichothecenolyticum</name>
    <dbReference type="NCBI Taxonomy" id="69370"/>
    <lineage>
        <taxon>Bacteria</taxon>
        <taxon>Bacillati</taxon>
        <taxon>Actinomycetota</taxon>
        <taxon>Actinomycetes</taxon>
        <taxon>Micrococcales</taxon>
        <taxon>Microbacteriaceae</taxon>
        <taxon>Microbacterium</taxon>
    </lineage>
</organism>
<evidence type="ECO:0000256" key="1">
    <source>
        <dbReference type="SAM" id="MobiDB-lite"/>
    </source>
</evidence>
<sequence>MTDQNPHDDAAAPDAESVRDVDATVAPHDPEHRSADDSRSSSGSASTSTGRDETGASDAASPDQPFSAAADEHGTSAASGQPPTGQALPGSAPSGHGPSGDAPNVGVGPFSVREVALLGVWVVAFFVSFFRTNILDSPSGVLVGGVNVWSSGLWWIPAIALPTVAVGLVVLRRLSPQGIRRVGSLGIDQFASVAFSVAALVWFSWIWDTVAVYGDTAIWTRSWVIWVEAALMLAGVVLTVAAPWIRPFSLDFRGRDEVAAHRNARPIRPVVPRPRTPRSPRPQAVAAAEGQNAHVDTDGPVPGSYTGSTDLAHDAAPATSVLPAHGDDHNTTDVFAPLRTEDEGQGVAGASGHVETEEHDAPHHAQAFWALAPVERDVVDDYGTPIFRIGPTAWALVVEDRGETFVIRHDDGRIGYLHDVSGVTRG</sequence>
<feature type="region of interest" description="Disordered" evidence="1">
    <location>
        <begin position="263"/>
        <end position="310"/>
    </location>
</feature>
<evidence type="ECO:0000313" key="4">
    <source>
        <dbReference type="Proteomes" id="UP001226691"/>
    </source>
</evidence>
<dbReference type="Proteomes" id="UP001226691">
    <property type="component" value="Unassembled WGS sequence"/>
</dbReference>
<keyword evidence="2" id="KW-0812">Transmembrane</keyword>
<feature type="transmembrane region" description="Helical" evidence="2">
    <location>
        <begin position="223"/>
        <end position="245"/>
    </location>
</feature>
<evidence type="ECO:0000313" key="3">
    <source>
        <dbReference type="EMBL" id="MDQ1122496.1"/>
    </source>
</evidence>
<feature type="compositionally biased region" description="Basic and acidic residues" evidence="1">
    <location>
        <begin position="1"/>
        <end position="39"/>
    </location>
</feature>
<feature type="transmembrane region" description="Helical" evidence="2">
    <location>
        <begin position="115"/>
        <end position="132"/>
    </location>
</feature>
<protein>
    <submittedName>
        <fullName evidence="3">Uncharacterized protein</fullName>
    </submittedName>
</protein>